<evidence type="ECO:0000313" key="3">
    <source>
        <dbReference type="EMBL" id="SEI52575.1"/>
    </source>
</evidence>
<name>A0A1H6RLT2_9GAMM</name>
<dbReference type="PROSITE" id="PS50966">
    <property type="entry name" value="ZF_SWIM"/>
    <property type="match status" value="1"/>
</dbReference>
<gene>
    <name evidence="3" type="ORF">SAMN05421831_103197</name>
</gene>
<dbReference type="Pfam" id="PF04434">
    <property type="entry name" value="SWIM"/>
    <property type="match status" value="1"/>
</dbReference>
<feature type="domain" description="SWIM-type" evidence="2">
    <location>
        <begin position="56"/>
        <end position="89"/>
    </location>
</feature>
<keyword evidence="1" id="KW-0863">Zinc-finger</keyword>
<accession>A0A1H6RLT2</accession>
<dbReference type="OrthoDB" id="9816340at2"/>
<evidence type="ECO:0000313" key="4">
    <source>
        <dbReference type="Proteomes" id="UP000242999"/>
    </source>
</evidence>
<dbReference type="STRING" id="64971.SAMN05421831_103197"/>
<keyword evidence="4" id="KW-1185">Reference proteome</keyword>
<dbReference type="GO" id="GO:0008270">
    <property type="term" value="F:zinc ion binding"/>
    <property type="evidence" value="ECO:0007669"/>
    <property type="project" value="UniProtKB-KW"/>
</dbReference>
<dbReference type="AlphaFoldDB" id="A0A1H6RLT2"/>
<protein>
    <submittedName>
        <fullName evidence="3">SWIM zinc finger</fullName>
    </submittedName>
</protein>
<dbReference type="Proteomes" id="UP000242999">
    <property type="component" value="Unassembled WGS sequence"/>
</dbReference>
<dbReference type="InterPro" id="IPR007527">
    <property type="entry name" value="Znf_SWIM"/>
</dbReference>
<dbReference type="EMBL" id="FNYH01000003">
    <property type="protein sequence ID" value="SEI52575.1"/>
    <property type="molecule type" value="Genomic_DNA"/>
</dbReference>
<proteinExistence type="predicted"/>
<sequence>MNAQVDWSLVQRLAPDAASLNAAKKLLKPKSWPKMGHDAKADLLWGLCQGSGGSPYQTLVYARGESYQCSCPSRKVPCKHALALLGRFIETPEAFTTKDLPDWAETWLQKRLAKQAAKKEITPEDAAAKAKRTAQTQAKRLASAQAACADVHQWINDQLETGIAYFIKNIHARCRRMAARLVDAKATNLAGRIDELPACILEAPTSVRAQVALQELAKIALLCRLGQAASPCAQVRRALISGETRQTLLDSTQTLKIYGRWQVIGEEFSMRTTGVLAQARWLLRTDAPAPLALVVDYHPQTYSAEEIPATFAMELLGEVVFYPDSAPYRAFLGEYQFGAPASLASLSQTQLTQAHANIHESLLQKNIHTPWAQTHALILGAGHIEQQAQASYCWVSQDQQQSLVLSNTHFPAYLVQAPLAAALILHQGQYARCVSFYTQAWGGVACQ</sequence>
<evidence type="ECO:0000256" key="1">
    <source>
        <dbReference type="PROSITE-ProRule" id="PRU00325"/>
    </source>
</evidence>
<organism evidence="3 4">
    <name type="scientific">Allopseudospirillum japonicum</name>
    <dbReference type="NCBI Taxonomy" id="64971"/>
    <lineage>
        <taxon>Bacteria</taxon>
        <taxon>Pseudomonadati</taxon>
        <taxon>Pseudomonadota</taxon>
        <taxon>Gammaproteobacteria</taxon>
        <taxon>Oceanospirillales</taxon>
        <taxon>Oceanospirillaceae</taxon>
        <taxon>Allopseudospirillum</taxon>
    </lineage>
</organism>
<evidence type="ECO:0000259" key="2">
    <source>
        <dbReference type="PROSITE" id="PS50966"/>
    </source>
</evidence>
<keyword evidence="1" id="KW-0479">Metal-binding</keyword>
<dbReference type="RefSeq" id="WP_093308850.1">
    <property type="nucleotide sequence ID" value="NZ_FNYH01000003.1"/>
</dbReference>
<reference evidence="4" key="1">
    <citation type="submission" date="2016-10" db="EMBL/GenBank/DDBJ databases">
        <authorList>
            <person name="Varghese N."/>
            <person name="Submissions S."/>
        </authorList>
    </citation>
    <scope>NUCLEOTIDE SEQUENCE [LARGE SCALE GENOMIC DNA]</scope>
    <source>
        <strain evidence="4">DSM 7165</strain>
    </source>
</reference>
<keyword evidence="1" id="KW-0862">Zinc</keyword>